<comment type="similarity">
    <text evidence="1 3">Belongs to the short-chain dehydrogenases/reductases (SDR) family.</text>
</comment>
<organism evidence="4 5">
    <name type="scientific">Alteromonas aquimaris</name>
    <dbReference type="NCBI Taxonomy" id="2998417"/>
    <lineage>
        <taxon>Bacteria</taxon>
        <taxon>Pseudomonadati</taxon>
        <taxon>Pseudomonadota</taxon>
        <taxon>Gammaproteobacteria</taxon>
        <taxon>Alteromonadales</taxon>
        <taxon>Alteromonadaceae</taxon>
        <taxon>Alteromonas/Salinimonas group</taxon>
        <taxon>Alteromonas</taxon>
    </lineage>
</organism>
<dbReference type="NCBIfam" id="NF004196">
    <property type="entry name" value="PRK05650.1"/>
    <property type="match status" value="1"/>
</dbReference>
<evidence type="ECO:0000256" key="2">
    <source>
        <dbReference type="ARBA" id="ARBA00023002"/>
    </source>
</evidence>
<dbReference type="Gene3D" id="3.40.50.720">
    <property type="entry name" value="NAD(P)-binding Rossmann-like Domain"/>
    <property type="match status" value="1"/>
</dbReference>
<dbReference type="PRINTS" id="PR00081">
    <property type="entry name" value="GDHRDH"/>
</dbReference>
<evidence type="ECO:0000313" key="5">
    <source>
        <dbReference type="Proteomes" id="UP001142810"/>
    </source>
</evidence>
<dbReference type="PANTHER" id="PTHR43391:SF26">
    <property type="entry name" value="BLL7251 PROTEIN"/>
    <property type="match status" value="1"/>
</dbReference>
<protein>
    <submittedName>
        <fullName evidence="4">SDR family oxidoreductase</fullName>
    </submittedName>
</protein>
<accession>A0ABT3P519</accession>
<comment type="caution">
    <text evidence="4">The sequence shown here is derived from an EMBL/GenBank/DDBJ whole genome shotgun (WGS) entry which is preliminary data.</text>
</comment>
<dbReference type="Proteomes" id="UP001142810">
    <property type="component" value="Unassembled WGS sequence"/>
</dbReference>
<dbReference type="CDD" id="cd05233">
    <property type="entry name" value="SDR_c"/>
    <property type="match status" value="1"/>
</dbReference>
<sequence length="282" mass="31691">MKALRLLITGGATGFGQALALTWAKHHQQTATLKVCIADIHEARGQETVAKLTQRGTEAFFSRCDITSEADIHATKQEIIKRWQGVDVVINNAGVATGGSLKGESLEQWQWVFNINLFGMVKVCQSFVEVFRQQGQGYFINIASQAGLTPIPLMGSYNAVKAGVVSFSETLKSELAPENIDVSVVCPSFFRTNLDESMRTREQFMRDSISRQFNKAEMTAEQVAEEVWRQTQKRQFLIITHKSGKAAYYMKKWLPMDWYLSKIIKATRKMVLKAKEGQVDNG</sequence>
<name>A0ABT3P519_9ALTE</name>
<dbReference type="InterPro" id="IPR036291">
    <property type="entry name" value="NAD(P)-bd_dom_sf"/>
</dbReference>
<dbReference type="SUPFAM" id="SSF51735">
    <property type="entry name" value="NAD(P)-binding Rossmann-fold domains"/>
    <property type="match status" value="1"/>
</dbReference>
<dbReference type="InterPro" id="IPR002347">
    <property type="entry name" value="SDR_fam"/>
</dbReference>
<reference evidence="4" key="1">
    <citation type="submission" date="2022-11" db="EMBL/GenBank/DDBJ databases">
        <title>Alteromonas sp. nov., isolated from sea water of the Qingdao.</title>
        <authorList>
            <person name="Wang Q."/>
        </authorList>
    </citation>
    <scope>NUCLEOTIDE SEQUENCE</scope>
    <source>
        <strain evidence="4">ASW11-7</strain>
    </source>
</reference>
<evidence type="ECO:0000256" key="3">
    <source>
        <dbReference type="RuleBase" id="RU000363"/>
    </source>
</evidence>
<keyword evidence="2" id="KW-0560">Oxidoreductase</keyword>
<dbReference type="Pfam" id="PF00106">
    <property type="entry name" value="adh_short"/>
    <property type="match status" value="1"/>
</dbReference>
<evidence type="ECO:0000313" key="4">
    <source>
        <dbReference type="EMBL" id="MCW8107853.1"/>
    </source>
</evidence>
<dbReference type="EMBL" id="JAPFRD010000005">
    <property type="protein sequence ID" value="MCW8107853.1"/>
    <property type="molecule type" value="Genomic_DNA"/>
</dbReference>
<keyword evidence="5" id="KW-1185">Reference proteome</keyword>
<proteinExistence type="inferred from homology"/>
<gene>
    <name evidence="4" type="ORF">OPS25_04995</name>
</gene>
<dbReference type="PANTHER" id="PTHR43391">
    <property type="entry name" value="RETINOL DEHYDROGENASE-RELATED"/>
    <property type="match status" value="1"/>
</dbReference>
<evidence type="ECO:0000256" key="1">
    <source>
        <dbReference type="ARBA" id="ARBA00006484"/>
    </source>
</evidence>
<dbReference type="PRINTS" id="PR00080">
    <property type="entry name" value="SDRFAMILY"/>
</dbReference>